<sequence>MPLAVLISHAHDERLLAEAWKALLSTVSQGAIAPWYSSDRQPDGGMQIGEEWREHLRREIQKTDYILAVLSPQSRDRPWILYECGLAAGIAQEKKNINGQHNLTGVVIPILYSMTAGDLANPLASFNVYMGDSKDAVIEVCERLLQQAGLTPQRNLWATPIDRYMDAVAAHRPRRAHTAENMILWRTRIEALVQSGRSGEVYATRARMYATFGQPFRPMNVQLHDVLSKIMLDEKHFQAAIEETNFGLELAPDDIDLLHRKALGLLHCHNRDKALQTITQLVALDAALASNPEIAGLEGRVLREIWENSRDPLDLSAARVAYRRATDANASDYYCAVNAASLALAAADTFDAKNLFDRALQGVRKAQEKQPISYWTDFSAGEIALGQGTLQLACEEYAKGLTRVPAPPARDRESALKGVRRMAALGGFGPTDIKPIEHLLG</sequence>
<dbReference type="KEGG" id="lck:HN018_25920"/>
<keyword evidence="3" id="KW-1185">Reference proteome</keyword>
<dbReference type="RefSeq" id="WP_171837717.1">
    <property type="nucleotide sequence ID" value="NZ_CP053711.1"/>
</dbReference>
<dbReference type="Pfam" id="PF20308">
    <property type="entry name" value="TPR-S"/>
    <property type="match status" value="1"/>
</dbReference>
<geneLocation type="plasmid" evidence="2 3">
    <name>unnamed4</name>
</geneLocation>
<keyword evidence="2" id="KW-0675">Receptor</keyword>
<gene>
    <name evidence="2" type="ORF">HN018_25920</name>
</gene>
<dbReference type="InterPro" id="IPR000157">
    <property type="entry name" value="TIR_dom"/>
</dbReference>
<dbReference type="Gene3D" id="3.40.50.10140">
    <property type="entry name" value="Toll/interleukin-1 receptor homology (TIR) domain"/>
    <property type="match status" value="1"/>
</dbReference>
<dbReference type="SUPFAM" id="SSF48452">
    <property type="entry name" value="TPR-like"/>
    <property type="match status" value="1"/>
</dbReference>
<proteinExistence type="predicted"/>
<accession>A0A6M8HYF8</accession>
<name>A0A6M8HYF8_9PROT</name>
<dbReference type="Pfam" id="PF13676">
    <property type="entry name" value="TIR_2"/>
    <property type="match status" value="1"/>
</dbReference>
<keyword evidence="2" id="KW-0614">Plasmid</keyword>
<dbReference type="SUPFAM" id="SSF52200">
    <property type="entry name" value="Toll/Interleukin receptor TIR domain"/>
    <property type="match status" value="1"/>
</dbReference>
<dbReference type="Gene3D" id="1.25.40.10">
    <property type="entry name" value="Tetratricopeptide repeat domain"/>
    <property type="match status" value="1"/>
</dbReference>
<organism evidence="2 3">
    <name type="scientific">Lichenicola cladoniae</name>
    <dbReference type="NCBI Taxonomy" id="1484109"/>
    <lineage>
        <taxon>Bacteria</taxon>
        <taxon>Pseudomonadati</taxon>
        <taxon>Pseudomonadota</taxon>
        <taxon>Alphaproteobacteria</taxon>
        <taxon>Acetobacterales</taxon>
        <taxon>Acetobacteraceae</taxon>
        <taxon>Lichenicola</taxon>
    </lineage>
</organism>
<evidence type="ECO:0000259" key="1">
    <source>
        <dbReference type="Pfam" id="PF13676"/>
    </source>
</evidence>
<dbReference type="InterPro" id="IPR035897">
    <property type="entry name" value="Toll_tir_struct_dom_sf"/>
</dbReference>
<dbReference type="EMBL" id="CP053711">
    <property type="protein sequence ID" value="QKE93604.1"/>
    <property type="molecule type" value="Genomic_DNA"/>
</dbReference>
<evidence type="ECO:0000313" key="3">
    <source>
        <dbReference type="Proteomes" id="UP000500767"/>
    </source>
</evidence>
<reference evidence="2 3" key="1">
    <citation type="journal article" date="2014" name="World J. Microbiol. Biotechnol.">
        <title>Biodiversity and physiological characteristics of Antarctic and Arctic lichens-associated bacteria.</title>
        <authorList>
            <person name="Lee Y.M."/>
            <person name="Kim E.H."/>
            <person name="Lee H.K."/>
            <person name="Hong S.G."/>
        </authorList>
    </citation>
    <scope>NUCLEOTIDE SEQUENCE [LARGE SCALE GENOMIC DNA]</scope>
    <source>
        <strain evidence="2 3">PAMC 26569</strain>
        <plasmid evidence="2">unnamed4</plasmid>
    </source>
</reference>
<evidence type="ECO:0000313" key="2">
    <source>
        <dbReference type="EMBL" id="QKE93604.1"/>
    </source>
</evidence>
<dbReference type="GO" id="GO:0007165">
    <property type="term" value="P:signal transduction"/>
    <property type="evidence" value="ECO:0007669"/>
    <property type="project" value="InterPro"/>
</dbReference>
<protein>
    <submittedName>
        <fullName evidence="2">Toll/interleukin-1 receptor domain-containing protein</fullName>
    </submittedName>
</protein>
<feature type="domain" description="TIR" evidence="1">
    <location>
        <begin position="5"/>
        <end position="113"/>
    </location>
</feature>
<dbReference type="AlphaFoldDB" id="A0A6M8HYF8"/>
<dbReference type="InterPro" id="IPR011990">
    <property type="entry name" value="TPR-like_helical_dom_sf"/>
</dbReference>
<dbReference type="InterPro" id="IPR046880">
    <property type="entry name" value="TPR-S"/>
</dbReference>
<dbReference type="Proteomes" id="UP000500767">
    <property type="component" value="Plasmid unnamed4"/>
</dbReference>